<dbReference type="PANTHER" id="PTHR43420:SF47">
    <property type="entry name" value="N-ACETYLTRANSFERASE DOMAIN-CONTAINING PROTEIN"/>
    <property type="match status" value="1"/>
</dbReference>
<gene>
    <name evidence="4" type="ORF">P9847_04515</name>
</gene>
<evidence type="ECO:0000313" key="5">
    <source>
        <dbReference type="Proteomes" id="UP001343257"/>
    </source>
</evidence>
<dbReference type="InterPro" id="IPR050680">
    <property type="entry name" value="YpeA/RimI_acetyltransf"/>
</dbReference>
<keyword evidence="5" id="KW-1185">Reference proteome</keyword>
<evidence type="ECO:0000313" key="4">
    <source>
        <dbReference type="EMBL" id="MED5016567.1"/>
    </source>
</evidence>
<evidence type="ECO:0000259" key="3">
    <source>
        <dbReference type="PROSITE" id="PS51186"/>
    </source>
</evidence>
<name>A0ABU6PP23_9BACL</name>
<dbReference type="PANTHER" id="PTHR43420">
    <property type="entry name" value="ACETYLTRANSFERASE"/>
    <property type="match status" value="1"/>
</dbReference>
<dbReference type="InterPro" id="IPR016181">
    <property type="entry name" value="Acyl_CoA_acyltransferase"/>
</dbReference>
<keyword evidence="2" id="KW-0012">Acyltransferase</keyword>
<evidence type="ECO:0000256" key="2">
    <source>
        <dbReference type="ARBA" id="ARBA00023315"/>
    </source>
</evidence>
<accession>A0ABU6PP23</accession>
<keyword evidence="1" id="KW-0808">Transferase</keyword>
<sequence>MIALKEIDRSNFFDVIKLSVTDEQRGFVATNVFSLAQAKAFPECVCLAIYNDDTLAGFTMYCMDAEDHEYWIYRLMIDTKYQSKGYGKAAMEKLIERIKEDKQHRIIYISFEPENVWAKHLYEKLGFEEDGRVIDGEVVYKLEYEVDQRA</sequence>
<dbReference type="Gene3D" id="3.40.630.30">
    <property type="match status" value="1"/>
</dbReference>
<reference evidence="4 5" key="1">
    <citation type="submission" date="2023-03" db="EMBL/GenBank/DDBJ databases">
        <title>Bacillus Genome Sequencing.</title>
        <authorList>
            <person name="Dunlap C."/>
        </authorList>
    </citation>
    <scope>NUCLEOTIDE SEQUENCE [LARGE SCALE GENOMIC DNA]</scope>
    <source>
        <strain evidence="4 5">NRS-52</strain>
    </source>
</reference>
<protein>
    <submittedName>
        <fullName evidence="4">GNAT family N-acetyltransferase</fullName>
    </submittedName>
</protein>
<evidence type="ECO:0000256" key="1">
    <source>
        <dbReference type="ARBA" id="ARBA00022679"/>
    </source>
</evidence>
<dbReference type="Pfam" id="PF00583">
    <property type="entry name" value="Acetyltransf_1"/>
    <property type="match status" value="1"/>
</dbReference>
<dbReference type="EMBL" id="JARTLD010000009">
    <property type="protein sequence ID" value="MED5016567.1"/>
    <property type="molecule type" value="Genomic_DNA"/>
</dbReference>
<organism evidence="4 5">
    <name type="scientific">Paenibacillus chibensis</name>
    <dbReference type="NCBI Taxonomy" id="59846"/>
    <lineage>
        <taxon>Bacteria</taxon>
        <taxon>Bacillati</taxon>
        <taxon>Bacillota</taxon>
        <taxon>Bacilli</taxon>
        <taxon>Bacillales</taxon>
        <taxon>Paenibacillaceae</taxon>
        <taxon>Paenibacillus</taxon>
    </lineage>
</organism>
<proteinExistence type="predicted"/>
<dbReference type="Proteomes" id="UP001343257">
    <property type="component" value="Unassembled WGS sequence"/>
</dbReference>
<dbReference type="PROSITE" id="PS51186">
    <property type="entry name" value="GNAT"/>
    <property type="match status" value="1"/>
</dbReference>
<comment type="caution">
    <text evidence="4">The sequence shown here is derived from an EMBL/GenBank/DDBJ whole genome shotgun (WGS) entry which is preliminary data.</text>
</comment>
<feature type="domain" description="N-acetyltransferase" evidence="3">
    <location>
        <begin position="1"/>
        <end position="145"/>
    </location>
</feature>
<dbReference type="InterPro" id="IPR000182">
    <property type="entry name" value="GNAT_dom"/>
</dbReference>
<dbReference type="RefSeq" id="WP_328275743.1">
    <property type="nucleotide sequence ID" value="NZ_JARTLD010000009.1"/>
</dbReference>
<dbReference type="SUPFAM" id="SSF55729">
    <property type="entry name" value="Acyl-CoA N-acyltransferases (Nat)"/>
    <property type="match status" value="1"/>
</dbReference>
<dbReference type="CDD" id="cd04301">
    <property type="entry name" value="NAT_SF"/>
    <property type="match status" value="1"/>
</dbReference>